<keyword evidence="7" id="KW-0963">Cytoplasm</keyword>
<keyword evidence="12" id="KW-0464">Manganese</keyword>
<comment type="caution">
    <text evidence="16">The sequence shown here is derived from an EMBL/GenBank/DDBJ whole genome shotgun (WGS) entry which is preliminary data.</text>
</comment>
<dbReference type="CDD" id="cd07182">
    <property type="entry name" value="RNase_HII_bacteria_HII_like"/>
    <property type="match status" value="1"/>
</dbReference>
<evidence type="ECO:0000256" key="10">
    <source>
        <dbReference type="ARBA" id="ARBA00022759"/>
    </source>
</evidence>
<dbReference type="PROSITE" id="PS51975">
    <property type="entry name" value="RNASE_H_2"/>
    <property type="match status" value="1"/>
</dbReference>
<dbReference type="EMBL" id="PFWT01000025">
    <property type="protein sequence ID" value="PJA45790.1"/>
    <property type="molecule type" value="Genomic_DNA"/>
</dbReference>
<dbReference type="NCBIfam" id="NF000595">
    <property type="entry name" value="PRK00015.1-3"/>
    <property type="match status" value="1"/>
</dbReference>
<keyword evidence="9" id="KW-0479">Metal-binding</keyword>
<comment type="similarity">
    <text evidence="6 14">Belongs to the RNase HII family.</text>
</comment>
<accession>A0A2M7XD24</accession>
<dbReference type="Proteomes" id="UP000231263">
    <property type="component" value="Unassembled WGS sequence"/>
</dbReference>
<comment type="function">
    <text evidence="4 14">Endonuclease that specifically degrades the RNA of RNA-DNA hybrids.</text>
</comment>
<evidence type="ECO:0000256" key="9">
    <source>
        <dbReference type="ARBA" id="ARBA00022723"/>
    </source>
</evidence>
<dbReference type="Pfam" id="PF01351">
    <property type="entry name" value="RNase_HII"/>
    <property type="match status" value="1"/>
</dbReference>
<dbReference type="GO" id="GO:0006298">
    <property type="term" value="P:mismatch repair"/>
    <property type="evidence" value="ECO:0007669"/>
    <property type="project" value="TreeGrafter"/>
</dbReference>
<proteinExistence type="inferred from homology"/>
<evidence type="ECO:0000256" key="12">
    <source>
        <dbReference type="ARBA" id="ARBA00023211"/>
    </source>
</evidence>
<comment type="subcellular location">
    <subcellularLocation>
        <location evidence="5">Cytoplasm</location>
    </subcellularLocation>
</comment>
<organism evidence="16 17">
    <name type="scientific">Candidatus Uhrbacteria bacterium CG_4_9_14_3_um_filter_41_35</name>
    <dbReference type="NCBI Taxonomy" id="1975034"/>
    <lineage>
        <taxon>Bacteria</taxon>
        <taxon>Candidatus Uhriibacteriota</taxon>
    </lineage>
</organism>
<protein>
    <recommendedName>
        <fullName evidence="14">Ribonuclease</fullName>
        <ecNumber evidence="14">3.1.26.4</ecNumber>
    </recommendedName>
</protein>
<dbReference type="AlphaFoldDB" id="A0A2M7XD24"/>
<keyword evidence="11 14" id="KW-0378">Hydrolase</keyword>
<comment type="caution">
    <text evidence="13">Lacks conserved residue(s) required for the propagation of feature annotation.</text>
</comment>
<dbReference type="GO" id="GO:0004523">
    <property type="term" value="F:RNA-DNA hybrid ribonuclease activity"/>
    <property type="evidence" value="ECO:0007669"/>
    <property type="project" value="UniProtKB-EC"/>
</dbReference>
<dbReference type="PANTHER" id="PTHR10954:SF18">
    <property type="entry name" value="RIBONUCLEASE HII"/>
    <property type="match status" value="1"/>
</dbReference>
<comment type="cofactor">
    <cofactor evidence="3">
        <name>Mg(2+)</name>
        <dbReference type="ChEBI" id="CHEBI:18420"/>
    </cofactor>
</comment>
<evidence type="ECO:0000256" key="6">
    <source>
        <dbReference type="ARBA" id="ARBA00007383"/>
    </source>
</evidence>
<name>A0A2M7XD24_9BACT</name>
<dbReference type="GO" id="GO:0043137">
    <property type="term" value="P:DNA replication, removal of RNA primer"/>
    <property type="evidence" value="ECO:0007669"/>
    <property type="project" value="TreeGrafter"/>
</dbReference>
<evidence type="ECO:0000313" key="16">
    <source>
        <dbReference type="EMBL" id="PJA45790.1"/>
    </source>
</evidence>
<dbReference type="SUPFAM" id="SSF53098">
    <property type="entry name" value="Ribonuclease H-like"/>
    <property type="match status" value="1"/>
</dbReference>
<dbReference type="GO" id="GO:0005737">
    <property type="term" value="C:cytoplasm"/>
    <property type="evidence" value="ECO:0007669"/>
    <property type="project" value="UniProtKB-SubCell"/>
</dbReference>
<keyword evidence="10 14" id="KW-0255">Endonuclease</keyword>
<dbReference type="InterPro" id="IPR036397">
    <property type="entry name" value="RNaseH_sf"/>
</dbReference>
<comment type="catalytic activity">
    <reaction evidence="1 14">
        <text>Endonucleolytic cleavage to 5'-phosphomonoester.</text>
        <dbReference type="EC" id="3.1.26.4"/>
    </reaction>
</comment>
<evidence type="ECO:0000256" key="8">
    <source>
        <dbReference type="ARBA" id="ARBA00022722"/>
    </source>
</evidence>
<dbReference type="GO" id="GO:0003723">
    <property type="term" value="F:RNA binding"/>
    <property type="evidence" value="ECO:0007669"/>
    <property type="project" value="UniProtKB-UniRule"/>
</dbReference>
<comment type="cofactor">
    <cofactor evidence="2">
        <name>Mn(2+)</name>
        <dbReference type="ChEBI" id="CHEBI:29035"/>
    </cofactor>
</comment>
<evidence type="ECO:0000256" key="3">
    <source>
        <dbReference type="ARBA" id="ARBA00001946"/>
    </source>
</evidence>
<evidence type="ECO:0000256" key="11">
    <source>
        <dbReference type="ARBA" id="ARBA00022801"/>
    </source>
</evidence>
<evidence type="ECO:0000256" key="7">
    <source>
        <dbReference type="ARBA" id="ARBA00022490"/>
    </source>
</evidence>
<evidence type="ECO:0000313" key="17">
    <source>
        <dbReference type="Proteomes" id="UP000231263"/>
    </source>
</evidence>
<dbReference type="Gene3D" id="3.30.420.10">
    <property type="entry name" value="Ribonuclease H-like superfamily/Ribonuclease H"/>
    <property type="match status" value="1"/>
</dbReference>
<dbReference type="EC" id="3.1.26.4" evidence="14"/>
<sequence length="204" mass="22955">MFKNPNLEHERELNNLGYRAVVGVDKAGCSALAGPVVAAACVLPVNCKIGRIHDSKFLTPFLREFLYLRLISRARSWGVGIVSVKEIMQMGIKSATLLAMKRALTEINEADYCLVNTWTIPELEIHQCGVMEGAHKTKSIAAASLIAKVTRNRLMKNYDKKYPQYGFAKHKGYPTRAHQDAIKEFGPCAIHRLTFKAFEEYARR</sequence>
<evidence type="ECO:0000256" key="4">
    <source>
        <dbReference type="ARBA" id="ARBA00004065"/>
    </source>
</evidence>
<dbReference type="GO" id="GO:0046872">
    <property type="term" value="F:metal ion binding"/>
    <property type="evidence" value="ECO:0007669"/>
    <property type="project" value="UniProtKB-KW"/>
</dbReference>
<dbReference type="InterPro" id="IPR022898">
    <property type="entry name" value="RNase_HII"/>
</dbReference>
<dbReference type="InterPro" id="IPR001352">
    <property type="entry name" value="RNase_HII/HIII"/>
</dbReference>
<evidence type="ECO:0000256" key="14">
    <source>
        <dbReference type="RuleBase" id="RU003515"/>
    </source>
</evidence>
<dbReference type="GO" id="GO:0032299">
    <property type="term" value="C:ribonuclease H2 complex"/>
    <property type="evidence" value="ECO:0007669"/>
    <property type="project" value="TreeGrafter"/>
</dbReference>
<evidence type="ECO:0000259" key="15">
    <source>
        <dbReference type="PROSITE" id="PS51975"/>
    </source>
</evidence>
<dbReference type="PANTHER" id="PTHR10954">
    <property type="entry name" value="RIBONUCLEASE H2 SUBUNIT A"/>
    <property type="match status" value="1"/>
</dbReference>
<evidence type="ECO:0000256" key="2">
    <source>
        <dbReference type="ARBA" id="ARBA00001936"/>
    </source>
</evidence>
<dbReference type="InterPro" id="IPR012337">
    <property type="entry name" value="RNaseH-like_sf"/>
</dbReference>
<feature type="domain" description="RNase H type-2" evidence="15">
    <location>
        <begin position="19"/>
        <end position="204"/>
    </location>
</feature>
<dbReference type="InterPro" id="IPR024567">
    <property type="entry name" value="RNase_HII/HIII_dom"/>
</dbReference>
<gene>
    <name evidence="16" type="ORF">CO173_04425</name>
</gene>
<evidence type="ECO:0000256" key="1">
    <source>
        <dbReference type="ARBA" id="ARBA00000077"/>
    </source>
</evidence>
<evidence type="ECO:0000256" key="13">
    <source>
        <dbReference type="PROSITE-ProRule" id="PRU01319"/>
    </source>
</evidence>
<evidence type="ECO:0000256" key="5">
    <source>
        <dbReference type="ARBA" id="ARBA00004496"/>
    </source>
</evidence>
<reference evidence="17" key="1">
    <citation type="submission" date="2017-09" db="EMBL/GenBank/DDBJ databases">
        <title>Depth-based differentiation of microbial function through sediment-hosted aquifers and enrichment of novel symbionts in the deep terrestrial subsurface.</title>
        <authorList>
            <person name="Probst A.J."/>
            <person name="Ladd B."/>
            <person name="Jarett J.K."/>
            <person name="Geller-Mcgrath D.E."/>
            <person name="Sieber C.M.K."/>
            <person name="Emerson J.B."/>
            <person name="Anantharaman K."/>
            <person name="Thomas B.C."/>
            <person name="Malmstrom R."/>
            <person name="Stieglmeier M."/>
            <person name="Klingl A."/>
            <person name="Woyke T."/>
            <person name="Ryan C.M."/>
            <person name="Banfield J.F."/>
        </authorList>
    </citation>
    <scope>NUCLEOTIDE SEQUENCE [LARGE SCALE GENOMIC DNA]</scope>
</reference>
<keyword evidence="8 14" id="KW-0540">Nuclease</keyword>